<comment type="pathway">
    <text evidence="1">Mycotoxin biosynthesis.</text>
</comment>
<protein>
    <submittedName>
        <fullName evidence="3">Uncharacterized protein</fullName>
    </submittedName>
</protein>
<evidence type="ECO:0000313" key="4">
    <source>
        <dbReference type="Proteomes" id="UP000077266"/>
    </source>
</evidence>
<dbReference type="Pfam" id="PF11807">
    <property type="entry name" value="UstYa"/>
    <property type="match status" value="1"/>
</dbReference>
<evidence type="ECO:0000256" key="2">
    <source>
        <dbReference type="ARBA" id="ARBA00035112"/>
    </source>
</evidence>
<dbReference type="Proteomes" id="UP000077266">
    <property type="component" value="Unassembled WGS sequence"/>
</dbReference>
<dbReference type="InParanoid" id="A0A165C6M5"/>
<organism evidence="3 4">
    <name type="scientific">Exidia glandulosa HHB12029</name>
    <dbReference type="NCBI Taxonomy" id="1314781"/>
    <lineage>
        <taxon>Eukaryota</taxon>
        <taxon>Fungi</taxon>
        <taxon>Dikarya</taxon>
        <taxon>Basidiomycota</taxon>
        <taxon>Agaricomycotina</taxon>
        <taxon>Agaricomycetes</taxon>
        <taxon>Auriculariales</taxon>
        <taxon>Exidiaceae</taxon>
        <taxon>Exidia</taxon>
    </lineage>
</organism>
<accession>A0A165C6M5</accession>
<dbReference type="EMBL" id="KV426357">
    <property type="protein sequence ID" value="KZV81918.1"/>
    <property type="molecule type" value="Genomic_DNA"/>
</dbReference>
<dbReference type="PANTHER" id="PTHR33365:SF4">
    <property type="entry name" value="CYCLOCHLOROTINE BIOSYNTHESIS PROTEIN O"/>
    <property type="match status" value="1"/>
</dbReference>
<dbReference type="InterPro" id="IPR021765">
    <property type="entry name" value="UstYa-like"/>
</dbReference>
<dbReference type="AlphaFoldDB" id="A0A165C6M5"/>
<dbReference type="GO" id="GO:0043386">
    <property type="term" value="P:mycotoxin biosynthetic process"/>
    <property type="evidence" value="ECO:0007669"/>
    <property type="project" value="InterPro"/>
</dbReference>
<reference evidence="3 4" key="1">
    <citation type="journal article" date="2016" name="Mol. Biol. Evol.">
        <title>Comparative Genomics of Early-Diverging Mushroom-Forming Fungi Provides Insights into the Origins of Lignocellulose Decay Capabilities.</title>
        <authorList>
            <person name="Nagy L.G."/>
            <person name="Riley R."/>
            <person name="Tritt A."/>
            <person name="Adam C."/>
            <person name="Daum C."/>
            <person name="Floudas D."/>
            <person name="Sun H."/>
            <person name="Yadav J.S."/>
            <person name="Pangilinan J."/>
            <person name="Larsson K.H."/>
            <person name="Matsuura K."/>
            <person name="Barry K."/>
            <person name="Labutti K."/>
            <person name="Kuo R."/>
            <person name="Ohm R.A."/>
            <person name="Bhattacharya S.S."/>
            <person name="Shirouzu T."/>
            <person name="Yoshinaga Y."/>
            <person name="Martin F.M."/>
            <person name="Grigoriev I.V."/>
            <person name="Hibbett D.S."/>
        </authorList>
    </citation>
    <scope>NUCLEOTIDE SEQUENCE [LARGE SCALE GENOMIC DNA]</scope>
    <source>
        <strain evidence="3 4">HHB12029</strain>
    </source>
</reference>
<keyword evidence="4" id="KW-1185">Reference proteome</keyword>
<proteinExistence type="inferred from homology"/>
<evidence type="ECO:0000313" key="3">
    <source>
        <dbReference type="EMBL" id="KZV81918.1"/>
    </source>
</evidence>
<evidence type="ECO:0000256" key="1">
    <source>
        <dbReference type="ARBA" id="ARBA00004685"/>
    </source>
</evidence>
<gene>
    <name evidence="3" type="ORF">EXIGLDRAFT_627742</name>
</gene>
<dbReference type="OrthoDB" id="3687641at2759"/>
<comment type="similarity">
    <text evidence="2">Belongs to the ustYa family.</text>
</comment>
<sequence>LPPRLHAYVPAMAHELHCLASFHASLFTSNATATFGHFDHCLSYLRQMILCDPDLTLEDVSAFEDGQHYGDHVCRDWSAFWSVAEAVSETWERRKAAWDRY</sequence>
<feature type="non-terminal residue" evidence="3">
    <location>
        <position position="1"/>
    </location>
</feature>
<name>A0A165C6M5_EXIGL</name>
<dbReference type="PANTHER" id="PTHR33365">
    <property type="entry name" value="YALI0B05434P"/>
    <property type="match status" value="1"/>
</dbReference>